<organism evidence="1 2">
    <name type="scientific">Trichoderma lentiforme</name>
    <dbReference type="NCBI Taxonomy" id="1567552"/>
    <lineage>
        <taxon>Eukaryota</taxon>
        <taxon>Fungi</taxon>
        <taxon>Dikarya</taxon>
        <taxon>Ascomycota</taxon>
        <taxon>Pezizomycotina</taxon>
        <taxon>Sordariomycetes</taxon>
        <taxon>Hypocreomycetidae</taxon>
        <taxon>Hypocreales</taxon>
        <taxon>Hypocreaceae</taxon>
        <taxon>Trichoderma</taxon>
    </lineage>
</organism>
<evidence type="ECO:0000313" key="2">
    <source>
        <dbReference type="Proteomes" id="UP000801864"/>
    </source>
</evidence>
<keyword evidence="2" id="KW-1185">Reference proteome</keyword>
<proteinExistence type="predicted"/>
<evidence type="ECO:0000313" key="1">
    <source>
        <dbReference type="EMBL" id="KAF3075677.1"/>
    </source>
</evidence>
<sequence length="59" mass="6352">MAFESQKIVNWALVARGWSQALLALDNSTAGGSQLLKSKNEAIPVRNKPMQVPNGSLQS</sequence>
<comment type="caution">
    <text evidence="1">The sequence shown here is derived from an EMBL/GenBank/DDBJ whole genome shotgun (WGS) entry which is preliminary data.</text>
</comment>
<dbReference type="AlphaFoldDB" id="A0A9P5CIE7"/>
<gene>
    <name evidence="1" type="ORF">CFAM422_002063</name>
</gene>
<reference evidence="1 2" key="1">
    <citation type="submission" date="2018-06" db="EMBL/GenBank/DDBJ databases">
        <title>Genome analysis of cellulolytic fungus Trichoderma lentiforme CFAM-422.</title>
        <authorList>
            <person name="Steindorff A.S."/>
            <person name="Formighieri E.F."/>
            <person name="Midorikawa G.E.O."/>
            <person name="Tamietti M.S."/>
            <person name="Ramos E.Z."/>
            <person name="Silva A.S."/>
            <person name="Bon E.P.S."/>
            <person name="Mendes T.D."/>
            <person name="Damaso M.C.T."/>
            <person name="Favaro L.C.L."/>
        </authorList>
    </citation>
    <scope>NUCLEOTIDE SEQUENCE [LARGE SCALE GENOMIC DNA]</scope>
    <source>
        <strain evidence="1 2">CFAM-422</strain>
    </source>
</reference>
<accession>A0A9P5CIE7</accession>
<dbReference type="EMBL" id="QLNT01000003">
    <property type="protein sequence ID" value="KAF3075677.1"/>
    <property type="molecule type" value="Genomic_DNA"/>
</dbReference>
<dbReference type="Proteomes" id="UP000801864">
    <property type="component" value="Unassembled WGS sequence"/>
</dbReference>
<name>A0A9P5CIE7_9HYPO</name>
<protein>
    <submittedName>
        <fullName evidence="1">Uncharacterized protein</fullName>
    </submittedName>
</protein>